<dbReference type="PRINTS" id="PR00039">
    <property type="entry name" value="HTHLYSR"/>
</dbReference>
<comment type="caution">
    <text evidence="6">The sequence shown here is derived from an EMBL/GenBank/DDBJ whole genome shotgun (WGS) entry which is preliminary data.</text>
</comment>
<dbReference type="Gene3D" id="1.10.10.10">
    <property type="entry name" value="Winged helix-like DNA-binding domain superfamily/Winged helix DNA-binding domain"/>
    <property type="match status" value="1"/>
</dbReference>
<dbReference type="Proteomes" id="UP000036356">
    <property type="component" value="Unassembled WGS sequence"/>
</dbReference>
<dbReference type="SUPFAM" id="SSF46785">
    <property type="entry name" value="Winged helix' DNA-binding domain"/>
    <property type="match status" value="1"/>
</dbReference>
<dbReference type="CDD" id="cd08438">
    <property type="entry name" value="PBP2_CidR"/>
    <property type="match status" value="1"/>
</dbReference>
<dbReference type="EMBL" id="LDZY01000013">
    <property type="protein sequence ID" value="KLU64603.1"/>
    <property type="molecule type" value="Genomic_DNA"/>
</dbReference>
<dbReference type="InterPro" id="IPR005119">
    <property type="entry name" value="LysR_subst-bd"/>
</dbReference>
<reference evidence="6 7" key="1">
    <citation type="submission" date="2015-06" db="EMBL/GenBank/DDBJ databases">
        <title>Draft genome of the moderately acidophilic sulfate reducer Candidatus Desulfosporosinus acididurans strain M1.</title>
        <authorList>
            <person name="Poehlein A."/>
            <person name="Petzsch P."/>
            <person name="Johnson B.D."/>
            <person name="Schloemann M."/>
            <person name="Daniel R."/>
            <person name="Muehling M."/>
        </authorList>
    </citation>
    <scope>NUCLEOTIDE SEQUENCE [LARGE SCALE GENOMIC DNA]</scope>
    <source>
        <strain evidence="6 7">M1</strain>
    </source>
</reference>
<dbReference type="Gene3D" id="3.40.190.290">
    <property type="match status" value="1"/>
</dbReference>
<evidence type="ECO:0000313" key="7">
    <source>
        <dbReference type="Proteomes" id="UP000036356"/>
    </source>
</evidence>
<dbReference type="GO" id="GO:0003677">
    <property type="term" value="F:DNA binding"/>
    <property type="evidence" value="ECO:0007669"/>
    <property type="project" value="UniProtKB-KW"/>
</dbReference>
<dbReference type="InterPro" id="IPR050950">
    <property type="entry name" value="HTH-type_LysR_regulators"/>
</dbReference>
<accession>A0A0J1FNR1</accession>
<dbReference type="GO" id="GO:0005829">
    <property type="term" value="C:cytosol"/>
    <property type="evidence" value="ECO:0007669"/>
    <property type="project" value="TreeGrafter"/>
</dbReference>
<keyword evidence="2" id="KW-0805">Transcription regulation</keyword>
<dbReference type="Pfam" id="PF03466">
    <property type="entry name" value="LysR_substrate"/>
    <property type="match status" value="1"/>
</dbReference>
<organism evidence="6 7">
    <name type="scientific">Desulfosporosinus acididurans</name>
    <dbReference type="NCBI Taxonomy" id="476652"/>
    <lineage>
        <taxon>Bacteria</taxon>
        <taxon>Bacillati</taxon>
        <taxon>Bacillota</taxon>
        <taxon>Clostridia</taxon>
        <taxon>Eubacteriales</taxon>
        <taxon>Desulfitobacteriaceae</taxon>
        <taxon>Desulfosporosinus</taxon>
    </lineage>
</organism>
<dbReference type="RefSeq" id="WP_047811334.1">
    <property type="nucleotide sequence ID" value="NZ_LDZY01000013.1"/>
</dbReference>
<dbReference type="PANTHER" id="PTHR30419:SF8">
    <property type="entry name" value="NITROGEN ASSIMILATION TRANSCRIPTIONAL ACTIVATOR-RELATED"/>
    <property type="match status" value="1"/>
</dbReference>
<protein>
    <submittedName>
        <fullName evidence="6">HTH-type transcriptional regulator CynR</fullName>
    </submittedName>
</protein>
<dbReference type="SUPFAM" id="SSF53850">
    <property type="entry name" value="Periplasmic binding protein-like II"/>
    <property type="match status" value="1"/>
</dbReference>
<gene>
    <name evidence="6" type="primary">cynR</name>
    <name evidence="6" type="ORF">DEAC_c35500</name>
</gene>
<dbReference type="InterPro" id="IPR036388">
    <property type="entry name" value="WH-like_DNA-bd_sf"/>
</dbReference>
<evidence type="ECO:0000256" key="4">
    <source>
        <dbReference type="ARBA" id="ARBA00023163"/>
    </source>
</evidence>
<dbReference type="InterPro" id="IPR036390">
    <property type="entry name" value="WH_DNA-bd_sf"/>
</dbReference>
<dbReference type="FunFam" id="1.10.10.10:FF:000001">
    <property type="entry name" value="LysR family transcriptional regulator"/>
    <property type="match status" value="1"/>
</dbReference>
<dbReference type="PROSITE" id="PS50931">
    <property type="entry name" value="HTH_LYSR"/>
    <property type="match status" value="1"/>
</dbReference>
<proteinExistence type="inferred from homology"/>
<dbReference type="PATRIC" id="fig|476652.3.peg.3744"/>
<evidence type="ECO:0000259" key="5">
    <source>
        <dbReference type="PROSITE" id="PS50931"/>
    </source>
</evidence>
<dbReference type="STRING" id="476652.DEAC_c35500"/>
<dbReference type="Pfam" id="PF00126">
    <property type="entry name" value="HTH_1"/>
    <property type="match status" value="1"/>
</dbReference>
<sequence>MDIRQLVYFAEVVKRKGFSKAGESLHITQPTISKMIKGMEDELGATLLERTTKKVELTDIGEVVYRHALNIVQSMESLEAELDDVRQVRKGYIRMGLLPMIGYNFISRIIAEFQKLHPHITIQILENGAREVEHSISAGDIDLGIVVLPVSEDVFECLPVVEEHLKLLVHPKHHLASSHEVSLEELKEETFIFYPENFALYYHIKEACQKAGFNPNVLYESSQWDFISEMVADNLGVAFLPDSICKNLDSSRIKVIPLAPPGIPRYLAFIWRRNTYLKFAAREFISFVRTQLEPVI</sequence>
<keyword evidence="4" id="KW-0804">Transcription</keyword>
<dbReference type="AlphaFoldDB" id="A0A0J1FNR1"/>
<feature type="domain" description="HTH lysR-type" evidence="5">
    <location>
        <begin position="1"/>
        <end position="58"/>
    </location>
</feature>
<dbReference type="PANTHER" id="PTHR30419">
    <property type="entry name" value="HTH-TYPE TRANSCRIPTIONAL REGULATOR YBHD"/>
    <property type="match status" value="1"/>
</dbReference>
<comment type="similarity">
    <text evidence="1">Belongs to the LysR transcriptional regulatory family.</text>
</comment>
<dbReference type="InterPro" id="IPR000847">
    <property type="entry name" value="LysR_HTH_N"/>
</dbReference>
<keyword evidence="3" id="KW-0238">DNA-binding</keyword>
<keyword evidence="7" id="KW-1185">Reference proteome</keyword>
<dbReference type="GO" id="GO:0003700">
    <property type="term" value="F:DNA-binding transcription factor activity"/>
    <property type="evidence" value="ECO:0007669"/>
    <property type="project" value="InterPro"/>
</dbReference>
<evidence type="ECO:0000256" key="3">
    <source>
        <dbReference type="ARBA" id="ARBA00023125"/>
    </source>
</evidence>
<evidence type="ECO:0000313" key="6">
    <source>
        <dbReference type="EMBL" id="KLU64603.1"/>
    </source>
</evidence>
<evidence type="ECO:0000256" key="1">
    <source>
        <dbReference type="ARBA" id="ARBA00009437"/>
    </source>
</evidence>
<evidence type="ECO:0000256" key="2">
    <source>
        <dbReference type="ARBA" id="ARBA00023015"/>
    </source>
</evidence>
<name>A0A0J1FNR1_9FIRM</name>